<evidence type="ECO:0000313" key="3">
    <source>
        <dbReference type="Proteomes" id="UP000076837"/>
    </source>
</evidence>
<dbReference type="EMBL" id="JYNV01000110">
    <property type="protein sequence ID" value="KZM26292.1"/>
    <property type="molecule type" value="Genomic_DNA"/>
</dbReference>
<dbReference type="PROSITE" id="PS50157">
    <property type="entry name" value="ZINC_FINGER_C2H2_2"/>
    <property type="match status" value="1"/>
</dbReference>
<protein>
    <submittedName>
        <fullName evidence="2">Metal ion binding</fullName>
    </submittedName>
</protein>
<reference evidence="2 3" key="1">
    <citation type="journal article" date="2016" name="Sci. Rep.">
        <title>Draft genome sequencing and secretome analysis of fungal phytopathogen Ascochyta rabiei provides insight into the necrotrophic effector repertoire.</title>
        <authorList>
            <person name="Verma S."/>
            <person name="Gazara R.K."/>
            <person name="Nizam S."/>
            <person name="Parween S."/>
            <person name="Chattopadhyay D."/>
            <person name="Verma P.K."/>
        </authorList>
    </citation>
    <scope>NUCLEOTIDE SEQUENCE [LARGE SCALE GENOMIC DNA]</scope>
    <source>
        <strain evidence="2 3">ArDII</strain>
    </source>
</reference>
<dbReference type="InterPro" id="IPR013087">
    <property type="entry name" value="Znf_C2H2_type"/>
</dbReference>
<dbReference type="PROSITE" id="PS00028">
    <property type="entry name" value="ZINC_FINGER_C2H2_1"/>
    <property type="match status" value="1"/>
</dbReference>
<proteinExistence type="predicted"/>
<sequence length="818" mass="91393">MSAPQPQNSHPRRRPIKGNVSPLSTHGMSLRKAGTFSSPKSLSTDICGLENLPFMPRRSPTSTESLEALLQDQHPGVSRVVNLLKDFDQKLAGHKAASASGASILNDPEVLPVPSFMLDSTTLDSMPMDIDPKPTAVERNPHEHASDSGLGSSIGSKYSKKSMQLPALEAPPSNILKDDARTAHSSVRESINSSVTSTHSAVTRSFSALDASEEKHTLGEYACKQIHDSIIKPILAEESLKDFHPLIQDVPRRIGEKNICNLRDLEKTLVFLAPVSGIRYLSESAKAYCILRGFKEFSATPASYLRFCERSIQLLHTTVEYLSERDQRLPSDRPYTNNYFLDLIEQIRRYAAIMAATRQKEAEGEQLDEMDYSRYDRAAEFLFTRSANQPNDSDEKITLRGGLSHNGRPVELVREKNGKVIPLVTGSENAYRKRALSEEDIDDDDVMRSMARRRKSDKPGDVLHMCRDCKKEFKRPCDLTKHEKTHSRPWKCSEEKCKYFELGWPTEKERDRHVNDKHSALPAQYKCLYPPCTYASKRESNCKQHMEKAHGWEYVRSKSNGRKKSQAVSNSPATPLTPFLGTPQSAALTTPITPFMQSPSMPLVNEFDFYGFGTPAMSHQNFQEDFRRDSITTDGTRLTYSSGNSPVEPTNFVEAAVTPVDITIDHTDALFPNCGMGSNFNMGFQQHTPALSTDFNFDPLPFTMASNQHLGLPQLSPMAQPDLTLFSPHMHIDEGFGDAMDAMDLQAFSRPTEDFTLFDSAPASNVSMSNTANFFPDFDQLGGQFDNGAQQYDNTYYNASALETTLDEMLGLNTSNQQ</sequence>
<name>A0A163JDF2_DIDRA</name>
<feature type="region of interest" description="Disordered" evidence="1">
    <location>
        <begin position="122"/>
        <end position="156"/>
    </location>
</feature>
<dbReference type="Proteomes" id="UP000076837">
    <property type="component" value="Unassembled WGS sequence"/>
</dbReference>
<organism evidence="2 3">
    <name type="scientific">Didymella rabiei</name>
    <name type="common">Chickpea ascochyta blight fungus</name>
    <name type="synonym">Mycosphaerella rabiei</name>
    <dbReference type="NCBI Taxonomy" id="5454"/>
    <lineage>
        <taxon>Eukaryota</taxon>
        <taxon>Fungi</taxon>
        <taxon>Dikarya</taxon>
        <taxon>Ascomycota</taxon>
        <taxon>Pezizomycotina</taxon>
        <taxon>Dothideomycetes</taxon>
        <taxon>Pleosporomycetidae</taxon>
        <taxon>Pleosporales</taxon>
        <taxon>Pleosporineae</taxon>
        <taxon>Didymellaceae</taxon>
        <taxon>Ascochyta</taxon>
    </lineage>
</organism>
<feature type="region of interest" description="Disordered" evidence="1">
    <location>
        <begin position="1"/>
        <end position="37"/>
    </location>
</feature>
<comment type="caution">
    <text evidence="2">The sequence shown here is derived from an EMBL/GenBank/DDBJ whole genome shotgun (WGS) entry which is preliminary data.</text>
</comment>
<keyword evidence="3" id="KW-1185">Reference proteome</keyword>
<dbReference type="OrthoDB" id="9368434at2759"/>
<feature type="region of interest" description="Disordered" evidence="1">
    <location>
        <begin position="558"/>
        <end position="582"/>
    </location>
</feature>
<accession>A0A163JDF2</accession>
<dbReference type="SMART" id="SM00355">
    <property type="entry name" value="ZnF_C2H2"/>
    <property type="match status" value="2"/>
</dbReference>
<evidence type="ECO:0000256" key="1">
    <source>
        <dbReference type="SAM" id="MobiDB-lite"/>
    </source>
</evidence>
<dbReference type="AlphaFoldDB" id="A0A163JDF2"/>
<gene>
    <name evidence="2" type="ORF">ST47_g2598</name>
</gene>
<dbReference type="STRING" id="5454.A0A163JDF2"/>
<evidence type="ECO:0000313" key="2">
    <source>
        <dbReference type="EMBL" id="KZM26292.1"/>
    </source>
</evidence>